<dbReference type="GO" id="GO:0000155">
    <property type="term" value="F:phosphorelay sensor kinase activity"/>
    <property type="evidence" value="ECO:0007669"/>
    <property type="project" value="TreeGrafter"/>
</dbReference>
<dbReference type="EMBL" id="VOQS01000003">
    <property type="protein sequence ID" value="TXC84512.1"/>
    <property type="molecule type" value="Genomic_DNA"/>
</dbReference>
<reference evidence="6 7" key="1">
    <citation type="journal article" date="2018" name="Int. J. Syst. Evol. Microbiol.">
        <title>Paraburkholderia azotifigens sp. nov., a nitrogen-fixing bacterium isolated from paddy soil.</title>
        <authorList>
            <person name="Choi G.M."/>
            <person name="Im W.T."/>
        </authorList>
    </citation>
    <scope>NUCLEOTIDE SEQUENCE [LARGE SCALE GENOMIC DNA]</scope>
    <source>
        <strain evidence="6 7">NF 2-5-3</strain>
    </source>
</reference>
<comment type="caution">
    <text evidence="6">The sequence shown here is derived from an EMBL/GenBank/DDBJ whole genome shotgun (WGS) entry which is preliminary data.</text>
</comment>
<dbReference type="InterPro" id="IPR036890">
    <property type="entry name" value="HATPase_C_sf"/>
</dbReference>
<dbReference type="PANTHER" id="PTHR43547:SF2">
    <property type="entry name" value="HYBRID SIGNAL TRANSDUCTION HISTIDINE KINASE C"/>
    <property type="match status" value="1"/>
</dbReference>
<dbReference type="SUPFAM" id="SSF55874">
    <property type="entry name" value="ATPase domain of HSP90 chaperone/DNA topoisomerase II/histidine kinase"/>
    <property type="match status" value="1"/>
</dbReference>
<dbReference type="Pfam" id="PF02518">
    <property type="entry name" value="HATPase_c"/>
    <property type="match status" value="1"/>
</dbReference>
<organism evidence="6 7">
    <name type="scientific">Paraburkholderia azotifigens</name>
    <dbReference type="NCBI Taxonomy" id="2057004"/>
    <lineage>
        <taxon>Bacteria</taxon>
        <taxon>Pseudomonadati</taxon>
        <taxon>Pseudomonadota</taxon>
        <taxon>Betaproteobacteria</taxon>
        <taxon>Burkholderiales</taxon>
        <taxon>Burkholderiaceae</taxon>
        <taxon>Paraburkholderia</taxon>
    </lineage>
</organism>
<sequence>MASLHWAYPRSVRFLSKCTFCAHLRLEDLNVTTLLIVNLLTNAVRYGSGQIVVEARAHDGQVTVVVANEGNPIPERALPTLFDPLTRATSPDRSGMAAGMGLGLYICRCIASAHQGTISVESSDGGTRFTVQIPCSPSLSV</sequence>
<proteinExistence type="predicted"/>
<dbReference type="PANTHER" id="PTHR43547">
    <property type="entry name" value="TWO-COMPONENT HISTIDINE KINASE"/>
    <property type="match status" value="1"/>
</dbReference>
<dbReference type="Proteomes" id="UP001481677">
    <property type="component" value="Unassembled WGS sequence"/>
</dbReference>
<keyword evidence="6" id="KW-0067">ATP-binding</keyword>
<evidence type="ECO:0000256" key="3">
    <source>
        <dbReference type="ARBA" id="ARBA00022553"/>
    </source>
</evidence>
<keyword evidence="8" id="KW-1185">Reference proteome</keyword>
<dbReference type="Proteomes" id="UP000321776">
    <property type="component" value="Unassembled WGS sequence"/>
</dbReference>
<name>A0A5C6VGK3_9BURK</name>
<dbReference type="GO" id="GO:0005524">
    <property type="term" value="F:ATP binding"/>
    <property type="evidence" value="ECO:0007669"/>
    <property type="project" value="UniProtKB-KW"/>
</dbReference>
<dbReference type="EMBL" id="JAZHGA010000032">
    <property type="protein sequence ID" value="MEM5344269.1"/>
    <property type="molecule type" value="Genomic_DNA"/>
</dbReference>
<dbReference type="InterPro" id="IPR005467">
    <property type="entry name" value="His_kinase_dom"/>
</dbReference>
<feature type="domain" description="Histidine kinase" evidence="4">
    <location>
        <begin position="35"/>
        <end position="137"/>
    </location>
</feature>
<evidence type="ECO:0000313" key="7">
    <source>
        <dbReference type="Proteomes" id="UP000321776"/>
    </source>
</evidence>
<dbReference type="InterPro" id="IPR004358">
    <property type="entry name" value="Sig_transdc_His_kin-like_C"/>
</dbReference>
<keyword evidence="6" id="KW-0547">Nucleotide-binding</keyword>
<gene>
    <name evidence="6" type="ORF">FRZ40_30030</name>
    <name evidence="5" type="ORF">V4C56_32180</name>
</gene>
<dbReference type="Gene3D" id="3.30.565.10">
    <property type="entry name" value="Histidine kinase-like ATPase, C-terminal domain"/>
    <property type="match status" value="1"/>
</dbReference>
<evidence type="ECO:0000256" key="2">
    <source>
        <dbReference type="ARBA" id="ARBA00012438"/>
    </source>
</evidence>
<dbReference type="EC" id="2.7.13.3" evidence="2"/>
<reference evidence="5 8" key="3">
    <citation type="submission" date="2024-01" db="EMBL/GenBank/DDBJ databases">
        <title>The diversity of rhizobia nodulating Mimosa spp. in eleven states of Brazil covering several biomes is determined by host plant, location, and edaphic factors.</title>
        <authorList>
            <person name="Rouws L."/>
            <person name="Barauna A."/>
            <person name="Beukes C."/>
            <person name="De Faria S.M."/>
            <person name="Gross E."/>
            <person name="Dos Reis Junior F.B."/>
            <person name="Simon M."/>
            <person name="Maluk M."/>
            <person name="Odee D.W."/>
            <person name="Kenicer G."/>
            <person name="Young J.P.W."/>
            <person name="Reis V.M."/>
            <person name="Zilli J."/>
            <person name="James E.K."/>
        </authorList>
    </citation>
    <scope>NUCLEOTIDE SEQUENCE [LARGE SCALE GENOMIC DNA]</scope>
    <source>
        <strain evidence="5 8">JPY530</strain>
    </source>
</reference>
<evidence type="ECO:0000313" key="8">
    <source>
        <dbReference type="Proteomes" id="UP001481677"/>
    </source>
</evidence>
<dbReference type="AlphaFoldDB" id="A0A5C6VGK3"/>
<evidence type="ECO:0000256" key="1">
    <source>
        <dbReference type="ARBA" id="ARBA00000085"/>
    </source>
</evidence>
<dbReference type="RefSeq" id="WP_147236528.1">
    <property type="nucleotide sequence ID" value="NZ_JAZHGA010000032.1"/>
</dbReference>
<dbReference type="InterPro" id="IPR003594">
    <property type="entry name" value="HATPase_dom"/>
</dbReference>
<evidence type="ECO:0000313" key="5">
    <source>
        <dbReference type="EMBL" id="MEM5344269.1"/>
    </source>
</evidence>
<accession>A0A5C6VGK3</accession>
<dbReference type="PROSITE" id="PS50109">
    <property type="entry name" value="HIS_KIN"/>
    <property type="match status" value="1"/>
</dbReference>
<keyword evidence="3" id="KW-0597">Phosphoprotein</keyword>
<dbReference type="PRINTS" id="PR00344">
    <property type="entry name" value="BCTRLSENSOR"/>
</dbReference>
<protein>
    <recommendedName>
        <fullName evidence="2">histidine kinase</fullName>
        <ecNumber evidence="2">2.7.13.3</ecNumber>
    </recommendedName>
</protein>
<comment type="catalytic activity">
    <reaction evidence="1">
        <text>ATP + protein L-histidine = ADP + protein N-phospho-L-histidine.</text>
        <dbReference type="EC" id="2.7.13.3"/>
    </reaction>
</comment>
<evidence type="ECO:0000259" key="4">
    <source>
        <dbReference type="PROSITE" id="PS50109"/>
    </source>
</evidence>
<dbReference type="SMART" id="SM00387">
    <property type="entry name" value="HATPase_c"/>
    <property type="match status" value="1"/>
</dbReference>
<reference evidence="6" key="2">
    <citation type="submission" date="2019-08" db="EMBL/GenBank/DDBJ databases">
        <authorList>
            <person name="Im W.-T."/>
        </authorList>
    </citation>
    <scope>NUCLEOTIDE SEQUENCE</scope>
    <source>
        <strain evidence="6">NF 2-5-3</strain>
    </source>
</reference>
<evidence type="ECO:0000313" key="6">
    <source>
        <dbReference type="EMBL" id="TXC84512.1"/>
    </source>
</evidence>